<feature type="compositionally biased region" description="Low complexity" evidence="3">
    <location>
        <begin position="261"/>
        <end position="272"/>
    </location>
</feature>
<dbReference type="Gene3D" id="1.20.1270.10">
    <property type="match status" value="1"/>
</dbReference>
<sequence>MAGPAGDVRTMSPQETSQWCNSLALCGVKGRILRDLQEQIQKRQIDGLLFDRMLRSNTLTDLGIEELNARLALAIRRSWSTDFNGVTFIDYAASQAHFQSRMPDDEVRRQKRDFLSQMSVDTALDSEYSRAVDPRGPQSWPSSKVGAREPPNWSPSMGRGGRAPMRGDPMAMERGMVHGGGPRDPRFEDPYPPMEPRVPPPFPGERSYDLDPWERGPPMAMDRRGERGLRGRDDFDMQRMPLGRGSPGLQLPPSPNTRDQYGGYPDPGYSDPGYDDPYDRQPLHLDRDPGRAYGGYPDRGVPYSPEDGRYDRHASRRSPGASDDWGGMGLDQALPKQAPIPGNVARMYAEGGSRGTPPGSRGFRGLEAPEPEVPMPSGPSKGGRANVRDPNAGAEWGGLSLGDVMEPRRLEPHRSEPSSDILGAFAKAHSAFVLLGRGAAGHGLFITSPADVGTLLLVVPAGRSAPSALRHLDVAAPNSKGPVYNLVQATSTTTALEGVKLPEVPERLKEALGALLSDPRQWRSVSAPRRLRVPGRCGEVELQSSELFFALAKLTRAPVSEPFRIHGLVNHSCQPNVQRTFLPADDAEKTPPRLVLRAAASVAAGEELMDSYFFPFVPLTERRRLVTALGPEASFLCRCPRCLSEASQCNEDAEHAAWLKLKRLVAELALLRGKRADPHPEAHLFPGVADPLLRQPAALHLVSQLQEILNADRLASASWAVAAALLADLQVAVEGDFWAADRTLGALLAVLAPMPGLALGLEAAAVRASFAQARRALHGERGDCDAVAELAQWGDRDVGTSYSCVGVWRNGTVEIIPNDQGNRTTPSYVAFTKRGRVRGDDAFSQVERIPQNTVFDAKRLIGRQFSDRVVQEDIKKWPFKVVAGEGDKPEIVVTVGGEEKKFQAEAISSMVLGKMKETAEAYLGTEVKDAVLTVPAYFNDSQRQATKDAGSIAGLNVMRLINEPTAAAIAYGFDKKVDKKGAQNVLVYDLGGGTFDVSLLTCEEGLFEVKATAGDTHLGGEDFTNRLVDFCMQDFKRKNRGLDMAGDPRAIRRLRTQCERAKRHLSSTTGVDIEVDALFDGRDWSVSVSRARFEELNMDYFRRTMDPVDRVLRDSRMDKGDVHEVLLVGGSARIPKLQSMLTEYFNGKETNKSVNFDEAVAYGAAVQAAKLTGEASSQLEALLILDVSPLSVGLETAGGVMTKLIDRNTTIPTKKEHTFSTDADNQPSVLIQVFEGERPMTKDNNLLGKFSLDGIPPAPRGVPQIDVTFDIDANGILTVSAKDKDTSNKSEMTIKPDKGRLSQAELDRLMQEAEHFRAEDAVLMKKKEAKSSMEQLCFAAQGLLNNENLKDFVEDGDKEKAKKAIQEALDWLDDNEMAKTDEIQDKQKELEAVVNPILGKIAAGGGANAIQMLRGPESMPGQPMPGMPMPGLGEVE</sequence>
<feature type="region of interest" description="Disordered" evidence="3">
    <location>
        <begin position="125"/>
        <end position="400"/>
    </location>
</feature>
<keyword evidence="6" id="KW-1185">Reference proteome</keyword>
<evidence type="ECO:0000256" key="2">
    <source>
        <dbReference type="ARBA" id="ARBA00022840"/>
    </source>
</evidence>
<dbReference type="InterPro" id="IPR043129">
    <property type="entry name" value="ATPase_NBD"/>
</dbReference>
<dbReference type="Gene3D" id="3.30.30.30">
    <property type="match status" value="1"/>
</dbReference>
<organism evidence="5 6">
    <name type="scientific">Symbiodinium natans</name>
    <dbReference type="NCBI Taxonomy" id="878477"/>
    <lineage>
        <taxon>Eukaryota</taxon>
        <taxon>Sar</taxon>
        <taxon>Alveolata</taxon>
        <taxon>Dinophyceae</taxon>
        <taxon>Suessiales</taxon>
        <taxon>Symbiodiniaceae</taxon>
        <taxon>Symbiodinium</taxon>
    </lineage>
</organism>
<protein>
    <submittedName>
        <fullName evidence="5">HSP70 protein</fullName>
    </submittedName>
</protein>
<dbReference type="PRINTS" id="PR00301">
    <property type="entry name" value="HEATSHOCK70"/>
</dbReference>
<feature type="domain" description="SET" evidence="4">
    <location>
        <begin position="567"/>
        <end position="612"/>
    </location>
</feature>
<evidence type="ECO:0000256" key="1">
    <source>
        <dbReference type="ARBA" id="ARBA00022741"/>
    </source>
</evidence>
<dbReference type="InterPro" id="IPR046341">
    <property type="entry name" value="SET_dom_sf"/>
</dbReference>
<dbReference type="PANTHER" id="PTHR19375">
    <property type="entry name" value="HEAT SHOCK PROTEIN 70KDA"/>
    <property type="match status" value="1"/>
</dbReference>
<dbReference type="FunFam" id="2.60.34.10:FF:000002">
    <property type="entry name" value="Heat shock 70 kDa"/>
    <property type="match status" value="1"/>
</dbReference>
<dbReference type="InterPro" id="IPR029048">
    <property type="entry name" value="HSP70_C_sf"/>
</dbReference>
<dbReference type="SUPFAM" id="SSF82199">
    <property type="entry name" value="SET domain"/>
    <property type="match status" value="1"/>
</dbReference>
<dbReference type="CDD" id="cd20071">
    <property type="entry name" value="SET_SMYD"/>
    <property type="match status" value="1"/>
</dbReference>
<dbReference type="Gene3D" id="3.30.420.40">
    <property type="match status" value="2"/>
</dbReference>
<dbReference type="FunFam" id="3.30.420.40:FF:000026">
    <property type="entry name" value="Heat shock protein 70"/>
    <property type="match status" value="1"/>
</dbReference>
<feature type="compositionally biased region" description="Basic and acidic residues" evidence="3">
    <location>
        <begin position="277"/>
        <end position="290"/>
    </location>
</feature>
<dbReference type="Gene3D" id="2.170.270.10">
    <property type="entry name" value="SET domain"/>
    <property type="match status" value="1"/>
</dbReference>
<keyword evidence="1" id="KW-0547">Nucleotide-binding</keyword>
<dbReference type="InterPro" id="IPR001214">
    <property type="entry name" value="SET_dom"/>
</dbReference>
<feature type="compositionally biased region" description="Pro residues" evidence="3">
    <location>
        <begin position="190"/>
        <end position="203"/>
    </location>
</feature>
<feature type="region of interest" description="Disordered" evidence="3">
    <location>
        <begin position="1417"/>
        <end position="1436"/>
    </location>
</feature>
<dbReference type="Pfam" id="PF00012">
    <property type="entry name" value="HSP70"/>
    <property type="match status" value="1"/>
</dbReference>
<evidence type="ECO:0000259" key="4">
    <source>
        <dbReference type="Pfam" id="PF00856"/>
    </source>
</evidence>
<dbReference type="SUPFAM" id="SSF53067">
    <property type="entry name" value="Actin-like ATPase domain"/>
    <property type="match status" value="2"/>
</dbReference>
<accession>A0A812R409</accession>
<dbReference type="InterPro" id="IPR013126">
    <property type="entry name" value="Hsp_70_fam"/>
</dbReference>
<dbReference type="FunFam" id="3.90.640.10:FF:000002">
    <property type="entry name" value="Heat shock 70 kDa"/>
    <property type="match status" value="1"/>
</dbReference>
<dbReference type="Gene3D" id="2.60.34.10">
    <property type="entry name" value="Substrate Binding Domain Of DNAk, Chain A, domain 1"/>
    <property type="match status" value="1"/>
</dbReference>
<dbReference type="SUPFAM" id="SSF100920">
    <property type="entry name" value="Heat shock protein 70kD (HSP70), peptide-binding domain"/>
    <property type="match status" value="1"/>
</dbReference>
<feature type="compositionally biased region" description="Basic and acidic residues" evidence="3">
    <location>
        <begin position="221"/>
        <end position="237"/>
    </location>
</feature>
<dbReference type="Proteomes" id="UP000604046">
    <property type="component" value="Unassembled WGS sequence"/>
</dbReference>
<dbReference type="Gene3D" id="3.90.640.10">
    <property type="entry name" value="Actin, Chain A, domain 4"/>
    <property type="match status" value="1"/>
</dbReference>
<reference evidence="5" key="1">
    <citation type="submission" date="2021-02" db="EMBL/GenBank/DDBJ databases">
        <authorList>
            <person name="Dougan E. K."/>
            <person name="Rhodes N."/>
            <person name="Thang M."/>
            <person name="Chan C."/>
        </authorList>
    </citation>
    <scope>NUCLEOTIDE SEQUENCE</scope>
</reference>
<evidence type="ECO:0000256" key="3">
    <source>
        <dbReference type="SAM" id="MobiDB-lite"/>
    </source>
</evidence>
<dbReference type="EMBL" id="CAJNDS010002295">
    <property type="protein sequence ID" value="CAE7416727.1"/>
    <property type="molecule type" value="Genomic_DNA"/>
</dbReference>
<feature type="compositionally biased region" description="Low complexity" evidence="3">
    <location>
        <begin position="355"/>
        <end position="365"/>
    </location>
</feature>
<proteinExistence type="predicted"/>
<comment type="caution">
    <text evidence="5">The sequence shown here is derived from an EMBL/GenBank/DDBJ whole genome shotgun (WGS) entry which is preliminary data.</text>
</comment>
<evidence type="ECO:0000313" key="6">
    <source>
        <dbReference type="Proteomes" id="UP000604046"/>
    </source>
</evidence>
<evidence type="ECO:0000313" key="5">
    <source>
        <dbReference type="EMBL" id="CAE7416727.1"/>
    </source>
</evidence>
<dbReference type="InterPro" id="IPR029047">
    <property type="entry name" value="HSP70_peptide-bd_sf"/>
</dbReference>
<dbReference type="GO" id="GO:0140662">
    <property type="term" value="F:ATP-dependent protein folding chaperone"/>
    <property type="evidence" value="ECO:0007669"/>
    <property type="project" value="InterPro"/>
</dbReference>
<dbReference type="FunFam" id="3.30.30.30:FF:000001">
    <property type="entry name" value="heat shock 70 kDa protein-like"/>
    <property type="match status" value="1"/>
</dbReference>
<dbReference type="SUPFAM" id="SSF100934">
    <property type="entry name" value="Heat shock protein 70kD (HSP70), C-terminal subdomain"/>
    <property type="match status" value="1"/>
</dbReference>
<dbReference type="PROSITE" id="PS00329">
    <property type="entry name" value="HSP70_2"/>
    <property type="match status" value="1"/>
</dbReference>
<dbReference type="NCBIfam" id="NF001413">
    <property type="entry name" value="PRK00290.1"/>
    <property type="match status" value="1"/>
</dbReference>
<gene>
    <name evidence="5" type="primary">HSP70</name>
    <name evidence="5" type="ORF">SNAT2548_LOCUS22659</name>
</gene>
<dbReference type="Pfam" id="PF00856">
    <property type="entry name" value="SET"/>
    <property type="match status" value="1"/>
</dbReference>
<dbReference type="GO" id="GO:0005524">
    <property type="term" value="F:ATP binding"/>
    <property type="evidence" value="ECO:0007669"/>
    <property type="project" value="UniProtKB-KW"/>
</dbReference>
<name>A0A812R409_9DINO</name>
<keyword evidence="2" id="KW-0067">ATP-binding</keyword>
<dbReference type="InterPro" id="IPR018181">
    <property type="entry name" value="Heat_shock_70_CS"/>
</dbReference>